<feature type="region of interest" description="Disordered" evidence="1">
    <location>
        <begin position="68"/>
        <end position="89"/>
    </location>
</feature>
<organism evidence="3">
    <name type="scientific">Cuerna arida</name>
    <dbReference type="NCBI Taxonomy" id="1464854"/>
    <lineage>
        <taxon>Eukaryota</taxon>
        <taxon>Metazoa</taxon>
        <taxon>Ecdysozoa</taxon>
        <taxon>Arthropoda</taxon>
        <taxon>Hexapoda</taxon>
        <taxon>Insecta</taxon>
        <taxon>Pterygota</taxon>
        <taxon>Neoptera</taxon>
        <taxon>Paraneoptera</taxon>
        <taxon>Hemiptera</taxon>
        <taxon>Auchenorrhyncha</taxon>
        <taxon>Membracoidea</taxon>
        <taxon>Cicadellidae</taxon>
        <taxon>Cicadellinae</taxon>
        <taxon>Proconiini</taxon>
        <taxon>Cuerna</taxon>
    </lineage>
</organism>
<evidence type="ECO:0000256" key="1">
    <source>
        <dbReference type="SAM" id="MobiDB-lite"/>
    </source>
</evidence>
<dbReference type="PANTHER" id="PTHR21415:SF1">
    <property type="entry name" value="U7 SNRNA-ASSOCIATED SM-LIKE PROTEIN LSM11"/>
    <property type="match status" value="1"/>
</dbReference>
<dbReference type="SUPFAM" id="SSF50182">
    <property type="entry name" value="Sm-like ribonucleoproteins"/>
    <property type="match status" value="1"/>
</dbReference>
<dbReference type="Pfam" id="PF01423">
    <property type="entry name" value="LSM"/>
    <property type="match status" value="1"/>
</dbReference>
<dbReference type="EMBL" id="GECZ01015931">
    <property type="protein sequence ID" value="JAS53838.1"/>
    <property type="molecule type" value="Transcribed_RNA"/>
</dbReference>
<dbReference type="InterPro" id="IPR039267">
    <property type="entry name" value="Lsm11"/>
</dbReference>
<dbReference type="GO" id="GO:0071209">
    <property type="term" value="F:U7 snRNA binding"/>
    <property type="evidence" value="ECO:0007669"/>
    <property type="project" value="InterPro"/>
</dbReference>
<name>A0A1B6FUH7_9HEMI</name>
<accession>A0A1B6FUH7</accession>
<dbReference type="InterPro" id="IPR001163">
    <property type="entry name" value="Sm_dom_euk/arc"/>
</dbReference>
<dbReference type="Gene3D" id="2.30.30.100">
    <property type="match status" value="1"/>
</dbReference>
<evidence type="ECO:0000313" key="3">
    <source>
        <dbReference type="EMBL" id="JAS53838.1"/>
    </source>
</evidence>
<dbReference type="AlphaFoldDB" id="A0A1B6FUH7"/>
<sequence>MPNDKKSDRSLDLTSSEFDAYKALYSRNVQLPCPNAPILDNLTKFVKTDEGITFKKFSKVNVQKAEENEPSTSIKRFQPHQEPVPGKAKRAAKNVLTRMNTVKGPLAMLQKCMDKNIRIKVLTRNMSGIRGYCSGYLVAFDKHFNIALQDVTEVWTRRKHIKSPALGPADDVDDIPQPRVRIRSSTSKTEECERFISKLMMRGEHVVVVIAKDY</sequence>
<dbReference type="InterPro" id="IPR010920">
    <property type="entry name" value="LSM_dom_sf"/>
</dbReference>
<evidence type="ECO:0000259" key="2">
    <source>
        <dbReference type="PROSITE" id="PS52002"/>
    </source>
</evidence>
<dbReference type="SMART" id="SM00651">
    <property type="entry name" value="Sm"/>
    <property type="match status" value="1"/>
</dbReference>
<dbReference type="GO" id="GO:0005683">
    <property type="term" value="C:U7 snRNP"/>
    <property type="evidence" value="ECO:0007669"/>
    <property type="project" value="TreeGrafter"/>
</dbReference>
<gene>
    <name evidence="3" type="ORF">g.7647</name>
</gene>
<dbReference type="InterPro" id="IPR047575">
    <property type="entry name" value="Sm"/>
</dbReference>
<dbReference type="PANTHER" id="PTHR21415">
    <property type="entry name" value="U7 SNRNA-ASSOCIATED SM-LIKE PROTEIN LSM11"/>
    <property type="match status" value="1"/>
</dbReference>
<feature type="domain" description="Sm" evidence="2">
    <location>
        <begin position="104"/>
        <end position="214"/>
    </location>
</feature>
<feature type="non-terminal residue" evidence="3">
    <location>
        <position position="214"/>
    </location>
</feature>
<protein>
    <recommendedName>
        <fullName evidence="2">Sm domain-containing protein</fullName>
    </recommendedName>
</protein>
<proteinExistence type="predicted"/>
<dbReference type="GO" id="GO:0006398">
    <property type="term" value="P:mRNA 3'-end processing by stem-loop binding and cleavage"/>
    <property type="evidence" value="ECO:0007669"/>
    <property type="project" value="TreeGrafter"/>
</dbReference>
<reference evidence="3" key="1">
    <citation type="submission" date="2015-11" db="EMBL/GenBank/DDBJ databases">
        <title>De novo transcriptome assembly of four potential Pierce s Disease insect vectors from Arizona vineyards.</title>
        <authorList>
            <person name="Tassone E.E."/>
        </authorList>
    </citation>
    <scope>NUCLEOTIDE SEQUENCE</scope>
</reference>
<dbReference type="PROSITE" id="PS52002">
    <property type="entry name" value="SM"/>
    <property type="match status" value="1"/>
</dbReference>